<dbReference type="KEGG" id="gtr:GLOTRDRAFT_50832"/>
<keyword evidence="4" id="KW-1185">Reference proteome</keyword>
<protein>
    <recommendedName>
        <fullName evidence="2">CCHC-type domain-containing protein</fullName>
    </recommendedName>
</protein>
<dbReference type="RefSeq" id="XP_007871299.1">
    <property type="nucleotide sequence ID" value="XM_007873108.1"/>
</dbReference>
<feature type="domain" description="CCHC-type" evidence="2">
    <location>
        <begin position="19"/>
        <end position="31"/>
    </location>
</feature>
<dbReference type="Pfam" id="PF00098">
    <property type="entry name" value="zf-CCHC"/>
    <property type="match status" value="1"/>
</dbReference>
<feature type="region of interest" description="Disordered" evidence="1">
    <location>
        <begin position="23"/>
        <end position="59"/>
    </location>
</feature>
<dbReference type="HOGENOM" id="CLU_090384_1_0_1"/>
<feature type="compositionally biased region" description="Basic and acidic residues" evidence="1">
    <location>
        <begin position="33"/>
        <end position="57"/>
    </location>
</feature>
<proteinExistence type="predicted"/>
<dbReference type="GO" id="GO:0008270">
    <property type="term" value="F:zinc ion binding"/>
    <property type="evidence" value="ECO:0007669"/>
    <property type="project" value="InterPro"/>
</dbReference>
<dbReference type="Proteomes" id="UP000030669">
    <property type="component" value="Unassembled WGS sequence"/>
</dbReference>
<dbReference type="CDD" id="cd00303">
    <property type="entry name" value="retropepsin_like"/>
    <property type="match status" value="1"/>
</dbReference>
<evidence type="ECO:0000256" key="1">
    <source>
        <dbReference type="SAM" id="MobiDB-lite"/>
    </source>
</evidence>
<dbReference type="OMA" id="KGECFIC"/>
<evidence type="ECO:0000313" key="3">
    <source>
        <dbReference type="EMBL" id="EPQ50252.1"/>
    </source>
</evidence>
<name>S7PS94_GLOTA</name>
<dbReference type="OrthoDB" id="3267566at2759"/>
<reference evidence="3 4" key="1">
    <citation type="journal article" date="2012" name="Science">
        <title>The Paleozoic origin of enzymatic lignin decomposition reconstructed from 31 fungal genomes.</title>
        <authorList>
            <person name="Floudas D."/>
            <person name="Binder M."/>
            <person name="Riley R."/>
            <person name="Barry K."/>
            <person name="Blanchette R.A."/>
            <person name="Henrissat B."/>
            <person name="Martinez A.T."/>
            <person name="Otillar R."/>
            <person name="Spatafora J.W."/>
            <person name="Yadav J.S."/>
            <person name="Aerts A."/>
            <person name="Benoit I."/>
            <person name="Boyd A."/>
            <person name="Carlson A."/>
            <person name="Copeland A."/>
            <person name="Coutinho P.M."/>
            <person name="de Vries R.P."/>
            <person name="Ferreira P."/>
            <person name="Findley K."/>
            <person name="Foster B."/>
            <person name="Gaskell J."/>
            <person name="Glotzer D."/>
            <person name="Gorecki P."/>
            <person name="Heitman J."/>
            <person name="Hesse C."/>
            <person name="Hori C."/>
            <person name="Igarashi K."/>
            <person name="Jurgens J.A."/>
            <person name="Kallen N."/>
            <person name="Kersten P."/>
            <person name="Kohler A."/>
            <person name="Kuees U."/>
            <person name="Kumar T.K.A."/>
            <person name="Kuo A."/>
            <person name="LaButti K."/>
            <person name="Larrondo L.F."/>
            <person name="Lindquist E."/>
            <person name="Ling A."/>
            <person name="Lombard V."/>
            <person name="Lucas S."/>
            <person name="Lundell T."/>
            <person name="Martin R."/>
            <person name="McLaughlin D.J."/>
            <person name="Morgenstern I."/>
            <person name="Morin E."/>
            <person name="Murat C."/>
            <person name="Nagy L.G."/>
            <person name="Nolan M."/>
            <person name="Ohm R.A."/>
            <person name="Patyshakuliyeva A."/>
            <person name="Rokas A."/>
            <person name="Ruiz-Duenas F.J."/>
            <person name="Sabat G."/>
            <person name="Salamov A."/>
            <person name="Samejima M."/>
            <person name="Schmutz J."/>
            <person name="Slot J.C."/>
            <person name="St John F."/>
            <person name="Stenlid J."/>
            <person name="Sun H."/>
            <person name="Sun S."/>
            <person name="Syed K."/>
            <person name="Tsang A."/>
            <person name="Wiebenga A."/>
            <person name="Young D."/>
            <person name="Pisabarro A."/>
            <person name="Eastwood D.C."/>
            <person name="Martin F."/>
            <person name="Cullen D."/>
            <person name="Grigoriev I.V."/>
            <person name="Hibbett D.S."/>
        </authorList>
    </citation>
    <scope>NUCLEOTIDE SEQUENCE [LARGE SCALE GENOMIC DNA]</scope>
    <source>
        <strain evidence="3 4">ATCC 11539</strain>
    </source>
</reference>
<evidence type="ECO:0000313" key="4">
    <source>
        <dbReference type="Proteomes" id="UP000030669"/>
    </source>
</evidence>
<gene>
    <name evidence="3" type="ORF">GLOTRDRAFT_50832</name>
</gene>
<evidence type="ECO:0000259" key="2">
    <source>
        <dbReference type="Pfam" id="PF00098"/>
    </source>
</evidence>
<dbReference type="EMBL" id="KB469320">
    <property type="protein sequence ID" value="EPQ50252.1"/>
    <property type="molecule type" value="Genomic_DNA"/>
</dbReference>
<sequence>MDTDRLSISEREKYMKEGRCFTCGQTGHRAANHKQDKGKQPERRPVRATEVKEDADKGTSSVAKIKAMMAELEENDKINILLSRGKGSAETTGEALIDSGAGGIFIDQKFVLTNKLKMVPIPRPIKVFNVDSTKNRQGLITKAAFLQMKIGDRVRSV</sequence>
<dbReference type="GeneID" id="19306762"/>
<dbReference type="AlphaFoldDB" id="S7PS94"/>
<organism evidence="3 4">
    <name type="scientific">Gloeophyllum trabeum (strain ATCC 11539 / FP-39264 / Madison 617)</name>
    <name type="common">Brown rot fungus</name>
    <dbReference type="NCBI Taxonomy" id="670483"/>
    <lineage>
        <taxon>Eukaryota</taxon>
        <taxon>Fungi</taxon>
        <taxon>Dikarya</taxon>
        <taxon>Basidiomycota</taxon>
        <taxon>Agaricomycotina</taxon>
        <taxon>Agaricomycetes</taxon>
        <taxon>Gloeophyllales</taxon>
        <taxon>Gloeophyllaceae</taxon>
        <taxon>Gloeophyllum</taxon>
    </lineage>
</organism>
<accession>S7PS94</accession>
<dbReference type="InterPro" id="IPR001878">
    <property type="entry name" value="Znf_CCHC"/>
</dbReference>
<dbReference type="GO" id="GO:0003676">
    <property type="term" value="F:nucleic acid binding"/>
    <property type="evidence" value="ECO:0007669"/>
    <property type="project" value="InterPro"/>
</dbReference>